<dbReference type="Pfam" id="PF07686">
    <property type="entry name" value="V-set"/>
    <property type="match status" value="1"/>
</dbReference>
<dbReference type="AlphaFoldDB" id="A0A7J8HMH1"/>
<dbReference type="InterPro" id="IPR051713">
    <property type="entry name" value="T-cell_Activation_Regulation"/>
</dbReference>
<evidence type="ECO:0000256" key="12">
    <source>
        <dbReference type="ARBA" id="ARBA00079216"/>
    </source>
</evidence>
<dbReference type="GO" id="GO:0006955">
    <property type="term" value="P:immune response"/>
    <property type="evidence" value="ECO:0007669"/>
    <property type="project" value="TreeGrafter"/>
</dbReference>
<comment type="caution">
    <text evidence="15">The sequence shown here is derived from an EMBL/GenBank/DDBJ whole genome shotgun (WGS) entry which is preliminary data.</text>
</comment>
<dbReference type="PANTHER" id="PTHR25466">
    <property type="entry name" value="T-LYMPHOCYTE ACTIVATION ANTIGEN"/>
    <property type="match status" value="1"/>
</dbReference>
<dbReference type="InterPro" id="IPR013783">
    <property type="entry name" value="Ig-like_fold"/>
</dbReference>
<keyword evidence="16" id="KW-1185">Reference proteome</keyword>
<organism evidence="15 16">
    <name type="scientific">Rousettus aegyptiacus</name>
    <name type="common">Egyptian fruit bat</name>
    <name type="synonym">Pteropus aegyptiacus</name>
    <dbReference type="NCBI Taxonomy" id="9407"/>
    <lineage>
        <taxon>Eukaryota</taxon>
        <taxon>Metazoa</taxon>
        <taxon>Chordata</taxon>
        <taxon>Craniata</taxon>
        <taxon>Vertebrata</taxon>
        <taxon>Euteleostomi</taxon>
        <taxon>Mammalia</taxon>
        <taxon>Eutheria</taxon>
        <taxon>Laurasiatheria</taxon>
        <taxon>Chiroptera</taxon>
        <taxon>Yinpterochiroptera</taxon>
        <taxon>Pteropodoidea</taxon>
        <taxon>Pteropodidae</taxon>
        <taxon>Rousettinae</taxon>
        <taxon>Rousettus</taxon>
    </lineage>
</organism>
<dbReference type="GO" id="GO:0042130">
    <property type="term" value="P:negative regulation of T cell proliferation"/>
    <property type="evidence" value="ECO:0007669"/>
    <property type="project" value="TreeGrafter"/>
</dbReference>
<keyword evidence="7" id="KW-1015">Disulfide bond</keyword>
<keyword evidence="2" id="KW-1003">Cell membrane</keyword>
<dbReference type="GO" id="GO:0031295">
    <property type="term" value="P:T cell costimulation"/>
    <property type="evidence" value="ECO:0007669"/>
    <property type="project" value="InterPro"/>
</dbReference>
<evidence type="ECO:0000256" key="7">
    <source>
        <dbReference type="ARBA" id="ARBA00023157"/>
    </source>
</evidence>
<dbReference type="GO" id="GO:0015026">
    <property type="term" value="F:coreceptor activity"/>
    <property type="evidence" value="ECO:0007669"/>
    <property type="project" value="InterPro"/>
</dbReference>
<evidence type="ECO:0000259" key="14">
    <source>
        <dbReference type="PROSITE" id="PS50835"/>
    </source>
</evidence>
<dbReference type="Proteomes" id="UP000593571">
    <property type="component" value="Unassembled WGS sequence"/>
</dbReference>
<dbReference type="InterPro" id="IPR007110">
    <property type="entry name" value="Ig-like_dom"/>
</dbReference>
<evidence type="ECO:0000313" key="15">
    <source>
        <dbReference type="EMBL" id="KAF6473534.1"/>
    </source>
</evidence>
<dbReference type="EMBL" id="JACASE010000004">
    <property type="protein sequence ID" value="KAF6473534.1"/>
    <property type="molecule type" value="Genomic_DNA"/>
</dbReference>
<evidence type="ECO:0000256" key="3">
    <source>
        <dbReference type="ARBA" id="ARBA00022692"/>
    </source>
</evidence>
<name>A0A7J8HMH1_ROUAE</name>
<reference evidence="15 16" key="1">
    <citation type="journal article" date="2020" name="Nature">
        <title>Six reference-quality genomes reveal evolution of bat adaptations.</title>
        <authorList>
            <person name="Jebb D."/>
            <person name="Huang Z."/>
            <person name="Pippel M."/>
            <person name="Hughes G.M."/>
            <person name="Lavrichenko K."/>
            <person name="Devanna P."/>
            <person name="Winkler S."/>
            <person name="Jermiin L.S."/>
            <person name="Skirmuntt E.C."/>
            <person name="Katzourakis A."/>
            <person name="Burkitt-Gray L."/>
            <person name="Ray D.A."/>
            <person name="Sullivan K.A.M."/>
            <person name="Roscito J.G."/>
            <person name="Kirilenko B.M."/>
            <person name="Davalos L.M."/>
            <person name="Corthals A.P."/>
            <person name="Power M.L."/>
            <person name="Jones G."/>
            <person name="Ransome R.D."/>
            <person name="Dechmann D.K.N."/>
            <person name="Locatelli A.G."/>
            <person name="Puechmaille S.J."/>
            <person name="Fedrigo O."/>
            <person name="Jarvis E.D."/>
            <person name="Hiller M."/>
            <person name="Vernes S.C."/>
            <person name="Myers E.W."/>
            <person name="Teeling E.C."/>
        </authorList>
    </citation>
    <scope>NUCLEOTIDE SEQUENCE [LARGE SCALE GENOMIC DNA]</scope>
    <source>
        <strain evidence="15">MRouAeg1</strain>
        <tissue evidence="15">Muscle</tissue>
    </source>
</reference>
<dbReference type="InterPro" id="IPR013106">
    <property type="entry name" value="Ig_V-set"/>
</dbReference>
<evidence type="ECO:0000256" key="6">
    <source>
        <dbReference type="ARBA" id="ARBA00023136"/>
    </source>
</evidence>
<gene>
    <name evidence="15" type="ORF">HJG63_002487</name>
</gene>
<feature type="domain" description="Ig-like" evidence="14">
    <location>
        <begin position="47"/>
        <end position="135"/>
    </location>
</feature>
<evidence type="ECO:0000256" key="1">
    <source>
        <dbReference type="ARBA" id="ARBA00004251"/>
    </source>
</evidence>
<keyword evidence="4" id="KW-0732">Signal</keyword>
<accession>A0A7J8HMH1</accession>
<feature type="domain" description="Ig-like" evidence="14">
    <location>
        <begin position="147"/>
        <end position="228"/>
    </location>
</feature>
<keyword evidence="3 13" id="KW-0812">Transmembrane</keyword>
<dbReference type="GO" id="GO:0009897">
    <property type="term" value="C:external side of plasma membrane"/>
    <property type="evidence" value="ECO:0007669"/>
    <property type="project" value="TreeGrafter"/>
</dbReference>
<evidence type="ECO:0000256" key="2">
    <source>
        <dbReference type="ARBA" id="ARBA00022475"/>
    </source>
</evidence>
<dbReference type="GO" id="GO:0071222">
    <property type="term" value="P:cellular response to lipopolysaccharide"/>
    <property type="evidence" value="ECO:0007669"/>
    <property type="project" value="TreeGrafter"/>
</dbReference>
<keyword evidence="9" id="KW-0325">Glycoprotein</keyword>
<dbReference type="Gene3D" id="2.60.40.10">
    <property type="entry name" value="Immunoglobulins"/>
    <property type="match status" value="2"/>
</dbReference>
<keyword evidence="10" id="KW-0393">Immunoglobulin domain</keyword>
<dbReference type="GO" id="GO:0007166">
    <property type="term" value="P:cell surface receptor signaling pathway"/>
    <property type="evidence" value="ECO:0007669"/>
    <property type="project" value="TreeGrafter"/>
</dbReference>
<keyword evidence="5 13" id="KW-1133">Transmembrane helix</keyword>
<dbReference type="PROSITE" id="PS50835">
    <property type="entry name" value="IG_LIKE"/>
    <property type="match status" value="2"/>
</dbReference>
<feature type="transmembrane region" description="Helical" evidence="13">
    <location>
        <begin position="244"/>
        <end position="266"/>
    </location>
</feature>
<dbReference type="InterPro" id="IPR013162">
    <property type="entry name" value="CD80_C2-set"/>
</dbReference>
<keyword evidence="6 13" id="KW-0472">Membrane</keyword>
<evidence type="ECO:0000256" key="11">
    <source>
        <dbReference type="ARBA" id="ARBA00074080"/>
    </source>
</evidence>
<dbReference type="FunFam" id="2.60.40.10:FF:000910">
    <property type="entry name" value="T-lymphocyte activation antigen CD80"/>
    <property type="match status" value="1"/>
</dbReference>
<evidence type="ECO:0000313" key="16">
    <source>
        <dbReference type="Proteomes" id="UP000593571"/>
    </source>
</evidence>
<dbReference type="CDD" id="cd16083">
    <property type="entry name" value="IgC1_CD80"/>
    <property type="match status" value="1"/>
</dbReference>
<dbReference type="OrthoDB" id="9904387at2759"/>
<evidence type="ECO:0000256" key="5">
    <source>
        <dbReference type="ARBA" id="ARBA00022989"/>
    </source>
</evidence>
<evidence type="ECO:0000256" key="4">
    <source>
        <dbReference type="ARBA" id="ARBA00022729"/>
    </source>
</evidence>
<sequence length="275" mass="31221">MDHTLKWGTPSSKFSYFKLFKLLALAGLFNFCFCSGISQVTKTVKDVAVLSCGYNISTDELTRVRVYWQKYHEMVLAVINGKVQVWPKYENRTFTDISKNLSIVILALRLSDSGMYTCVIQKTEKGSYKREHLISVMLFVRADFLVPNITDLGNPSTNIKRIICSTSGGFPKPQLSWWENGRELDAINTTVSQDPETELYTISGKLDFDVTNNHSFICLVTYGNLTVSQTFNWRKSEPPSPSSYLIGLWFLLPLSIGAIIIITLLLNRFTARRNN</sequence>
<protein>
    <recommendedName>
        <fullName evidence="11">T-lymphocyte activation antigen CD80</fullName>
    </recommendedName>
    <alternativeName>
        <fullName evidence="12">Activation B7-1 antigen</fullName>
    </alternativeName>
</protein>
<dbReference type="Pfam" id="PF08205">
    <property type="entry name" value="C2-set_2"/>
    <property type="match status" value="1"/>
</dbReference>
<evidence type="ECO:0000256" key="8">
    <source>
        <dbReference type="ARBA" id="ARBA00023170"/>
    </source>
</evidence>
<dbReference type="InterPro" id="IPR003599">
    <property type="entry name" value="Ig_sub"/>
</dbReference>
<keyword evidence="8" id="KW-0675">Receptor</keyword>
<dbReference type="PANTHER" id="PTHR25466:SF4">
    <property type="entry name" value="T-LYMPHOCYTE ACTIVATION ANTIGEN CD80"/>
    <property type="match status" value="1"/>
</dbReference>
<dbReference type="SUPFAM" id="SSF48726">
    <property type="entry name" value="Immunoglobulin"/>
    <property type="match status" value="2"/>
</dbReference>
<comment type="subcellular location">
    <subcellularLocation>
        <location evidence="1">Cell membrane</location>
        <topology evidence="1">Single-pass type I membrane protein</topology>
    </subcellularLocation>
</comment>
<proteinExistence type="predicted"/>
<evidence type="ECO:0000256" key="10">
    <source>
        <dbReference type="ARBA" id="ARBA00023319"/>
    </source>
</evidence>
<evidence type="ECO:0000256" key="9">
    <source>
        <dbReference type="ARBA" id="ARBA00023180"/>
    </source>
</evidence>
<dbReference type="InterPro" id="IPR037676">
    <property type="entry name" value="CD80_IgC"/>
</dbReference>
<dbReference type="GO" id="GO:0042102">
    <property type="term" value="P:positive regulation of T cell proliferation"/>
    <property type="evidence" value="ECO:0007669"/>
    <property type="project" value="TreeGrafter"/>
</dbReference>
<evidence type="ECO:0000256" key="13">
    <source>
        <dbReference type="SAM" id="Phobius"/>
    </source>
</evidence>
<dbReference type="FunFam" id="2.60.40.10:FF:001077">
    <property type="entry name" value="T-lymphocyte activation antigen CD80"/>
    <property type="match status" value="1"/>
</dbReference>
<dbReference type="SMART" id="SM00409">
    <property type="entry name" value="IG"/>
    <property type="match status" value="1"/>
</dbReference>
<dbReference type="InterPro" id="IPR036179">
    <property type="entry name" value="Ig-like_dom_sf"/>
</dbReference>